<comment type="caution">
    <text evidence="4">The sequence shown here is derived from an EMBL/GenBank/DDBJ whole genome shotgun (WGS) entry which is preliminary data.</text>
</comment>
<evidence type="ECO:0000313" key="4">
    <source>
        <dbReference type="EMBL" id="OIQ89953.1"/>
    </source>
</evidence>
<dbReference type="AlphaFoldDB" id="A0A1J5R1X2"/>
<feature type="domain" description="Glycosyl transferase family 1" evidence="3">
    <location>
        <begin position="208"/>
        <end position="356"/>
    </location>
</feature>
<organism evidence="4">
    <name type="scientific">mine drainage metagenome</name>
    <dbReference type="NCBI Taxonomy" id="410659"/>
    <lineage>
        <taxon>unclassified sequences</taxon>
        <taxon>metagenomes</taxon>
        <taxon>ecological metagenomes</taxon>
    </lineage>
</organism>
<dbReference type="Pfam" id="PF00534">
    <property type="entry name" value="Glycos_transf_1"/>
    <property type="match status" value="1"/>
</dbReference>
<sequence length="397" mass="44105">MTEGDKMRVDIWHNILWASYKGAVFSALHEASAGFRDLEFRYFQMAETEGRRAGLGRVDSAHHRYPYRLLFQGSIDRVARPRLLARVLRETWRSPADLFILTGYDRVECWAQILIARVRGAKVAIFCDSTIHDRPQTFLRAKVKRLIFQSVDGIFCYGQRSAQYVSHYGARPEQIFQRCQAAALPPGYDAARAMQARVATRCGDPADRLLYVGRLAAEKGLDTLFDAFAELRAARPAATLVLAGVGSEEARLRLRAARLGIDDAVRFLGGLHAAQLQDEYRRASLLVLPSLSEPWGLVVNEALNNGCPVVVSDRCGCVPELVHEGVSGFVHRAGDVADLRDKLEIALQQLQDPQRTAQACVRIAGLYTPARAAQQIIVGARTLLHAEAQRRGMPSDV</sequence>
<dbReference type="PANTHER" id="PTHR12526:SF510">
    <property type="entry name" value="D-INOSITOL 3-PHOSPHATE GLYCOSYLTRANSFERASE"/>
    <property type="match status" value="1"/>
</dbReference>
<evidence type="ECO:0000256" key="1">
    <source>
        <dbReference type="ARBA" id="ARBA00022676"/>
    </source>
</evidence>
<gene>
    <name evidence="4" type="primary">mfpsA_6</name>
    <name evidence="4" type="ORF">GALL_281460</name>
</gene>
<dbReference type="GO" id="GO:0103011">
    <property type="term" value="F:mannosylfructose-phosphate synthase activity"/>
    <property type="evidence" value="ECO:0007669"/>
    <property type="project" value="UniProtKB-EC"/>
</dbReference>
<dbReference type="EC" id="2.4.1.246" evidence="4"/>
<dbReference type="PANTHER" id="PTHR12526">
    <property type="entry name" value="GLYCOSYLTRANSFERASE"/>
    <property type="match status" value="1"/>
</dbReference>
<dbReference type="Gene3D" id="3.40.50.2000">
    <property type="entry name" value="Glycogen Phosphorylase B"/>
    <property type="match status" value="2"/>
</dbReference>
<dbReference type="EMBL" id="MLJW01000310">
    <property type="protein sequence ID" value="OIQ89953.1"/>
    <property type="molecule type" value="Genomic_DNA"/>
</dbReference>
<evidence type="ECO:0000256" key="2">
    <source>
        <dbReference type="ARBA" id="ARBA00022679"/>
    </source>
</evidence>
<proteinExistence type="predicted"/>
<keyword evidence="2 4" id="KW-0808">Transferase</keyword>
<accession>A0A1J5R1X2</accession>
<dbReference type="CDD" id="cd03801">
    <property type="entry name" value="GT4_PimA-like"/>
    <property type="match status" value="1"/>
</dbReference>
<keyword evidence="1 4" id="KW-0328">Glycosyltransferase</keyword>
<name>A0A1J5R1X2_9ZZZZ</name>
<dbReference type="SUPFAM" id="SSF53756">
    <property type="entry name" value="UDP-Glycosyltransferase/glycogen phosphorylase"/>
    <property type="match status" value="1"/>
</dbReference>
<reference evidence="4" key="1">
    <citation type="submission" date="2016-10" db="EMBL/GenBank/DDBJ databases">
        <title>Sequence of Gallionella enrichment culture.</title>
        <authorList>
            <person name="Poehlein A."/>
            <person name="Muehling M."/>
            <person name="Daniel R."/>
        </authorList>
    </citation>
    <scope>NUCLEOTIDE SEQUENCE</scope>
</reference>
<evidence type="ECO:0000259" key="3">
    <source>
        <dbReference type="Pfam" id="PF00534"/>
    </source>
</evidence>
<dbReference type="InterPro" id="IPR001296">
    <property type="entry name" value="Glyco_trans_1"/>
</dbReference>
<protein>
    <submittedName>
        <fullName evidence="4">Mannosylfructose-phosphate synthase</fullName>
        <ecNumber evidence="4">2.4.1.246</ecNumber>
    </submittedName>
</protein>